<dbReference type="EC" id="2.3.1.47" evidence="9"/>
<comment type="subunit">
    <text evidence="4 9">Homodimer.</text>
</comment>
<protein>
    <recommendedName>
        <fullName evidence="9">8-amino-7-oxononanoate synthase</fullName>
        <shortName evidence="9">AONS</shortName>
        <ecNumber evidence="9">2.3.1.47</ecNumber>
    </recommendedName>
    <alternativeName>
        <fullName evidence="9">7-keto-8-amino-pelargonic acid synthase</fullName>
        <shortName evidence="9">7-KAP synthase</shortName>
        <shortName evidence="9">KAPA synthase</shortName>
    </alternativeName>
    <alternativeName>
        <fullName evidence="9">8-amino-7-ketopelargonate synthase</fullName>
    </alternativeName>
</protein>
<comment type="function">
    <text evidence="9">Catalyzes the decarboxylative condensation of pimeloyl-[acyl-carrier protein] and L-alanine to produce 8-amino-7-oxononanoate (AON), [acyl-carrier protein], and carbon dioxide.</text>
</comment>
<evidence type="ECO:0000256" key="7">
    <source>
        <dbReference type="ARBA" id="ARBA00022898"/>
    </source>
</evidence>
<proteinExistence type="inferred from homology"/>
<dbReference type="InterPro" id="IPR004839">
    <property type="entry name" value="Aminotransferase_I/II_large"/>
</dbReference>
<comment type="similarity">
    <text evidence="3 9">Belongs to the class-II pyridoxal-phosphate-dependent aminotransferase family. BioF subfamily.</text>
</comment>
<dbReference type="InterPro" id="IPR001917">
    <property type="entry name" value="Aminotrans_II_pyridoxalP_BS"/>
</dbReference>
<name>A0ABT0GKI9_9GAMM</name>
<dbReference type="Gene3D" id="3.90.1150.10">
    <property type="entry name" value="Aspartate Aminotransferase, domain 1"/>
    <property type="match status" value="1"/>
</dbReference>
<dbReference type="InterPro" id="IPR015424">
    <property type="entry name" value="PyrdxlP-dep_Trfase"/>
</dbReference>
<feature type="modified residue" description="N6-(pyridoxal phosphate)lysine" evidence="9">
    <location>
        <position position="244"/>
    </location>
</feature>
<evidence type="ECO:0000256" key="9">
    <source>
        <dbReference type="HAMAP-Rule" id="MF_01693"/>
    </source>
</evidence>
<reference evidence="11" key="1">
    <citation type="submission" date="2022-04" db="EMBL/GenBank/DDBJ databases">
        <title>Lysobacter sp. CAU 1642 isolated from sea sand.</title>
        <authorList>
            <person name="Kim W."/>
        </authorList>
    </citation>
    <scope>NUCLEOTIDE SEQUENCE</scope>
    <source>
        <strain evidence="11">CAU 1642</strain>
    </source>
</reference>
<dbReference type="SUPFAM" id="SSF53383">
    <property type="entry name" value="PLP-dependent transferases"/>
    <property type="match status" value="1"/>
</dbReference>
<dbReference type="InterPro" id="IPR015421">
    <property type="entry name" value="PyrdxlP-dep_Trfase_major"/>
</dbReference>
<evidence type="ECO:0000259" key="10">
    <source>
        <dbReference type="Pfam" id="PF00155"/>
    </source>
</evidence>
<evidence type="ECO:0000313" key="11">
    <source>
        <dbReference type="EMBL" id="MCK7595051.1"/>
    </source>
</evidence>
<dbReference type="PANTHER" id="PTHR13693:SF100">
    <property type="entry name" value="8-AMINO-7-OXONONANOATE SYNTHASE"/>
    <property type="match status" value="1"/>
</dbReference>
<comment type="caution">
    <text evidence="11">The sequence shown here is derived from an EMBL/GenBank/DDBJ whole genome shotgun (WGS) entry which is preliminary data.</text>
</comment>
<accession>A0ABT0GKI9</accession>
<evidence type="ECO:0000256" key="6">
    <source>
        <dbReference type="ARBA" id="ARBA00022756"/>
    </source>
</evidence>
<evidence type="ECO:0000256" key="4">
    <source>
        <dbReference type="ARBA" id="ARBA00011738"/>
    </source>
</evidence>
<dbReference type="InterPro" id="IPR022834">
    <property type="entry name" value="AONS_Proteobacteria"/>
</dbReference>
<keyword evidence="12" id="KW-1185">Reference proteome</keyword>
<comment type="pathway">
    <text evidence="2 9">Cofactor biosynthesis; biotin biosynthesis.</text>
</comment>
<dbReference type="GO" id="GO:0008710">
    <property type="term" value="F:8-amino-7-oxononanoate synthase activity"/>
    <property type="evidence" value="ECO:0007669"/>
    <property type="project" value="UniProtKB-EC"/>
</dbReference>
<comment type="catalytic activity">
    <reaction evidence="8 9">
        <text>6-carboxyhexanoyl-[ACP] + L-alanine + H(+) = (8S)-8-amino-7-oxononanoate + holo-[ACP] + CO2</text>
        <dbReference type="Rhea" id="RHEA:42288"/>
        <dbReference type="Rhea" id="RHEA-COMP:9685"/>
        <dbReference type="Rhea" id="RHEA-COMP:9955"/>
        <dbReference type="ChEBI" id="CHEBI:15378"/>
        <dbReference type="ChEBI" id="CHEBI:16526"/>
        <dbReference type="ChEBI" id="CHEBI:57972"/>
        <dbReference type="ChEBI" id="CHEBI:64479"/>
        <dbReference type="ChEBI" id="CHEBI:78846"/>
        <dbReference type="ChEBI" id="CHEBI:149468"/>
        <dbReference type="EC" id="2.3.1.47"/>
    </reaction>
</comment>
<keyword evidence="5 9" id="KW-0808">Transferase</keyword>
<sequence length="397" mass="41957">MSDARPPLRQRLAQQDEALRQASRWRQLRRWQPVSPTRALRDGAPLTLFCENDYLGLAGHRALREAAARALDADGVGARSAHLIAGHHPEHAALEEEVADWLGRERALLFGSGYLANLGILQGLLQPGDLCVQDRLNHACLLDGARLSGAELRRYPHGEPEGAARQLAARPAAPALLATDGVFSMDGDLAPLPELSALCRREQALLLVDDAHGAGVLGSEGRGSADHLGLRPAAFDLHMITLGKALGCYGALVAGDSTLIDSLLQRARSYLFATALPPAIAAAARAALRLVRGEEGAARRAQLAAMVERFRAGALNLGLPLERSQTAIQPLLLGGDARAVAAAEALATRGFGVVAIRPPTVPEGSARLRITFSAAHQPEQVDSLIEALGAVLGDLPE</sequence>
<dbReference type="InterPro" id="IPR004723">
    <property type="entry name" value="AONS_Archaea/Proteobacteria"/>
</dbReference>
<feature type="binding site" evidence="9">
    <location>
        <begin position="113"/>
        <end position="114"/>
    </location>
    <ligand>
        <name>pyridoxal 5'-phosphate</name>
        <dbReference type="ChEBI" id="CHEBI:597326"/>
    </ligand>
</feature>
<gene>
    <name evidence="9 11" type="primary">bioF</name>
    <name evidence="11" type="ORF">M0G41_15380</name>
</gene>
<dbReference type="Proteomes" id="UP001431449">
    <property type="component" value="Unassembled WGS sequence"/>
</dbReference>
<feature type="binding site" evidence="9">
    <location>
        <position position="184"/>
    </location>
    <ligand>
        <name>pyridoxal 5'-phosphate</name>
        <dbReference type="ChEBI" id="CHEBI:597326"/>
    </ligand>
</feature>
<dbReference type="NCBIfam" id="TIGR00858">
    <property type="entry name" value="bioF"/>
    <property type="match status" value="1"/>
</dbReference>
<evidence type="ECO:0000313" key="12">
    <source>
        <dbReference type="Proteomes" id="UP001431449"/>
    </source>
</evidence>
<evidence type="ECO:0000256" key="2">
    <source>
        <dbReference type="ARBA" id="ARBA00004746"/>
    </source>
</evidence>
<feature type="binding site" evidence="9">
    <location>
        <position position="241"/>
    </location>
    <ligand>
        <name>pyridoxal 5'-phosphate</name>
        <dbReference type="ChEBI" id="CHEBI:597326"/>
    </ligand>
</feature>
<dbReference type="RefSeq" id="WP_248210797.1">
    <property type="nucleotide sequence ID" value="NZ_JALNMH010000013.1"/>
</dbReference>
<keyword evidence="6 9" id="KW-0093">Biotin biosynthesis</keyword>
<evidence type="ECO:0000256" key="1">
    <source>
        <dbReference type="ARBA" id="ARBA00001933"/>
    </source>
</evidence>
<dbReference type="PROSITE" id="PS00599">
    <property type="entry name" value="AA_TRANSFER_CLASS_2"/>
    <property type="match status" value="1"/>
</dbReference>
<evidence type="ECO:0000256" key="8">
    <source>
        <dbReference type="ARBA" id="ARBA00047715"/>
    </source>
</evidence>
<dbReference type="InterPro" id="IPR050087">
    <property type="entry name" value="AON_synthase_class-II"/>
</dbReference>
<evidence type="ECO:0000256" key="3">
    <source>
        <dbReference type="ARBA" id="ARBA00010008"/>
    </source>
</evidence>
<dbReference type="InterPro" id="IPR015422">
    <property type="entry name" value="PyrdxlP-dep_Trfase_small"/>
</dbReference>
<feature type="binding site" evidence="9">
    <location>
        <position position="138"/>
    </location>
    <ligand>
        <name>substrate</name>
    </ligand>
</feature>
<comment type="cofactor">
    <cofactor evidence="1 9">
        <name>pyridoxal 5'-phosphate</name>
        <dbReference type="ChEBI" id="CHEBI:597326"/>
    </cofactor>
</comment>
<evidence type="ECO:0000256" key="5">
    <source>
        <dbReference type="ARBA" id="ARBA00022679"/>
    </source>
</evidence>
<feature type="domain" description="Aminotransferase class I/classII large" evidence="10">
    <location>
        <begin position="46"/>
        <end position="388"/>
    </location>
</feature>
<dbReference type="Gene3D" id="3.40.640.10">
    <property type="entry name" value="Type I PLP-dependent aspartate aminotransferase-like (Major domain)"/>
    <property type="match status" value="1"/>
</dbReference>
<dbReference type="EMBL" id="JALNMH010000013">
    <property type="protein sequence ID" value="MCK7595051.1"/>
    <property type="molecule type" value="Genomic_DNA"/>
</dbReference>
<dbReference type="Pfam" id="PF00155">
    <property type="entry name" value="Aminotran_1_2"/>
    <property type="match status" value="1"/>
</dbReference>
<keyword evidence="11" id="KW-0012">Acyltransferase</keyword>
<dbReference type="HAMAP" id="MF_01693">
    <property type="entry name" value="BioF_aminotrans_2"/>
    <property type="match status" value="1"/>
</dbReference>
<keyword evidence="7 9" id="KW-0663">Pyridoxal phosphate</keyword>
<feature type="binding site" evidence="9">
    <location>
        <position position="212"/>
    </location>
    <ligand>
        <name>pyridoxal 5'-phosphate</name>
        <dbReference type="ChEBI" id="CHEBI:597326"/>
    </ligand>
</feature>
<dbReference type="PANTHER" id="PTHR13693">
    <property type="entry name" value="CLASS II AMINOTRANSFERASE/8-AMINO-7-OXONONANOATE SYNTHASE"/>
    <property type="match status" value="1"/>
</dbReference>
<feature type="binding site" evidence="9">
    <location>
        <position position="26"/>
    </location>
    <ligand>
        <name>substrate</name>
    </ligand>
</feature>
<feature type="binding site" evidence="9">
    <location>
        <position position="360"/>
    </location>
    <ligand>
        <name>substrate</name>
    </ligand>
</feature>
<organism evidence="11 12">
    <name type="scientific">Pseudomarimonas salicorniae</name>
    <dbReference type="NCBI Taxonomy" id="2933270"/>
    <lineage>
        <taxon>Bacteria</taxon>
        <taxon>Pseudomonadati</taxon>
        <taxon>Pseudomonadota</taxon>
        <taxon>Gammaproteobacteria</taxon>
        <taxon>Lysobacterales</taxon>
        <taxon>Lysobacteraceae</taxon>
        <taxon>Pseudomarimonas</taxon>
    </lineage>
</organism>